<dbReference type="Gene3D" id="1.25.40.10">
    <property type="entry name" value="Tetratricopeptide repeat domain"/>
    <property type="match status" value="1"/>
</dbReference>
<organism evidence="1 2">
    <name type="scientific">Endobacterium cereale</name>
    <dbReference type="NCBI Taxonomy" id="2663029"/>
    <lineage>
        <taxon>Bacteria</taxon>
        <taxon>Pseudomonadati</taxon>
        <taxon>Pseudomonadota</taxon>
        <taxon>Alphaproteobacteria</taxon>
        <taxon>Hyphomicrobiales</taxon>
        <taxon>Rhizobiaceae</taxon>
        <taxon>Endobacterium</taxon>
    </lineage>
</organism>
<gene>
    <name evidence="1" type="ORF">GAO09_06410</name>
</gene>
<evidence type="ECO:0000313" key="1">
    <source>
        <dbReference type="EMBL" id="MQY45692.1"/>
    </source>
</evidence>
<reference evidence="1 2" key="1">
    <citation type="submission" date="2019-11" db="EMBL/GenBank/DDBJ databases">
        <title>Genome analysis of Rhizobacterium cereale a novel genus and species isolated from maize roots in North Spain.</title>
        <authorList>
            <person name="Menendez E."/>
            <person name="Flores-Felix J.D."/>
            <person name="Ramirez-Bahena M.-H."/>
            <person name="Igual J.M."/>
            <person name="Garcia-Fraile P."/>
            <person name="Peix A."/>
            <person name="Velazquez E."/>
        </authorList>
    </citation>
    <scope>NUCLEOTIDE SEQUENCE [LARGE SCALE GENOMIC DNA]</scope>
    <source>
        <strain evidence="1 2">RZME27</strain>
    </source>
</reference>
<dbReference type="RefSeq" id="WP_153353211.1">
    <property type="nucleotide sequence ID" value="NZ_JAYKOO010000005.1"/>
</dbReference>
<dbReference type="EMBL" id="WIXI01000036">
    <property type="protein sequence ID" value="MQY45692.1"/>
    <property type="molecule type" value="Genomic_DNA"/>
</dbReference>
<dbReference type="InterPro" id="IPR011990">
    <property type="entry name" value="TPR-like_helical_dom_sf"/>
</dbReference>
<proteinExistence type="predicted"/>
<accession>A0A6A8A3A2</accession>
<protein>
    <submittedName>
        <fullName evidence="1">Sel1 repeat family protein</fullName>
    </submittedName>
</protein>
<keyword evidence="2" id="KW-1185">Reference proteome</keyword>
<comment type="caution">
    <text evidence="1">The sequence shown here is derived from an EMBL/GenBank/DDBJ whole genome shotgun (WGS) entry which is preliminary data.</text>
</comment>
<dbReference type="AlphaFoldDB" id="A0A6A8A3A2"/>
<evidence type="ECO:0000313" key="2">
    <source>
        <dbReference type="Proteomes" id="UP000435138"/>
    </source>
</evidence>
<name>A0A6A8A3A2_9HYPH</name>
<dbReference type="SUPFAM" id="SSF81901">
    <property type="entry name" value="HCP-like"/>
    <property type="match status" value="1"/>
</dbReference>
<dbReference type="Proteomes" id="UP000435138">
    <property type="component" value="Unassembled WGS sequence"/>
</dbReference>
<sequence>MARFEMHETELAGTAQMGGADRAETFCDMGLMYATGRGCPVDLVAAHKWLNIAAIKGSDRAAELRADLSHQMSKTEIALALRAARDWMTMH</sequence>